<evidence type="ECO:0000313" key="4">
    <source>
        <dbReference type="EMBL" id="AVP98786.1"/>
    </source>
</evidence>
<dbReference type="OrthoDB" id="5481797at2"/>
<dbReference type="EMBL" id="CP027860">
    <property type="protein sequence ID" value="AVP98786.1"/>
    <property type="molecule type" value="Genomic_DNA"/>
</dbReference>
<gene>
    <name evidence="4" type="ORF">C7S18_17060</name>
</gene>
<dbReference type="InterPro" id="IPR013517">
    <property type="entry name" value="FG-GAP"/>
</dbReference>
<dbReference type="KEGG" id="xba:C7S18_17060"/>
<name>A0A2P1PVA3_9GAMM</name>
<protein>
    <recommendedName>
        <fullName evidence="3">ASPIC/UnbV domain-containing protein</fullName>
    </recommendedName>
</protein>
<dbReference type="Gene3D" id="2.130.10.130">
    <property type="entry name" value="Integrin alpha, N-terminal"/>
    <property type="match status" value="1"/>
</dbReference>
<dbReference type="PANTHER" id="PTHR16026:SF0">
    <property type="entry name" value="CARTILAGE ACIDIC PROTEIN 1"/>
    <property type="match status" value="1"/>
</dbReference>
<dbReference type="Pfam" id="PF13517">
    <property type="entry name" value="FG-GAP_3"/>
    <property type="match status" value="3"/>
</dbReference>
<evidence type="ECO:0000259" key="3">
    <source>
        <dbReference type="Pfam" id="PF07593"/>
    </source>
</evidence>
<evidence type="ECO:0000313" key="5">
    <source>
        <dbReference type="Proteomes" id="UP000241074"/>
    </source>
</evidence>
<dbReference type="Proteomes" id="UP000241074">
    <property type="component" value="Chromosome"/>
</dbReference>
<evidence type="ECO:0000256" key="2">
    <source>
        <dbReference type="SAM" id="SignalP"/>
    </source>
</evidence>
<accession>A0A2P1PVA3</accession>
<dbReference type="InterPro" id="IPR011519">
    <property type="entry name" value="UnbV_ASPIC"/>
</dbReference>
<feature type="signal peptide" evidence="2">
    <location>
        <begin position="1"/>
        <end position="24"/>
    </location>
</feature>
<dbReference type="PANTHER" id="PTHR16026">
    <property type="entry name" value="CARTILAGE ACIDIC PROTEIN 1"/>
    <property type="match status" value="1"/>
</dbReference>
<keyword evidence="1 2" id="KW-0732">Signal</keyword>
<dbReference type="InterPro" id="IPR028994">
    <property type="entry name" value="Integrin_alpha_N"/>
</dbReference>
<reference evidence="4 5" key="1">
    <citation type="submission" date="2018-03" db="EMBL/GenBank/DDBJ databases">
        <title>Ahniella affigens gen. nov., sp. nov., a gammaproteobacterium isolated from sandy soil near a stream.</title>
        <authorList>
            <person name="Ko Y."/>
            <person name="Kim J.-H."/>
        </authorList>
    </citation>
    <scope>NUCLEOTIDE SEQUENCE [LARGE SCALE GENOMIC DNA]</scope>
    <source>
        <strain evidence="4 5">D13</strain>
    </source>
</reference>
<keyword evidence="5" id="KW-1185">Reference proteome</keyword>
<proteinExistence type="predicted"/>
<evidence type="ECO:0000256" key="1">
    <source>
        <dbReference type="ARBA" id="ARBA00022729"/>
    </source>
</evidence>
<dbReference type="SUPFAM" id="SSF69318">
    <property type="entry name" value="Integrin alpha N-terminal domain"/>
    <property type="match status" value="1"/>
</dbReference>
<feature type="domain" description="ASPIC/UnbV" evidence="3">
    <location>
        <begin position="469"/>
        <end position="528"/>
    </location>
</feature>
<reference evidence="4 5" key="2">
    <citation type="submission" date="2018-03" db="EMBL/GenBank/DDBJ databases">
        <authorList>
            <person name="Keele B.F."/>
        </authorList>
    </citation>
    <scope>NUCLEOTIDE SEQUENCE [LARGE SCALE GENOMIC DNA]</scope>
    <source>
        <strain evidence="4 5">D13</strain>
    </source>
</reference>
<sequence length="551" mass="57661">MKTSLGTRALCWMGLGLFCSTAGATQFVELAASRGAAVTYGFTDGFWRGEQMMTGGAAAGDIDGDGDVDLIVTRGGQYRPGSNTDFLPPVVLQNNGQAQFMPVDAGISADHLPGGAIHNGAYLFDLDGDNDLDLLLGALGAPPEVWNNNGVGGFTRQVPNPFASVQRDTWGISAGLLDADQRLDLVQSHWTMDLTGLGSNSPGHIWLQPSAGQFVDVTASACCVALQHGADHTFTATLADVDAVPGMDLLWAADFGTSRMLQGNGSAQFTSVAPVGLPSDENGMGSALADLDNDGDLDWFVTSVFDPTPTSPEDPDGNWGHSGNRLYRNDGATWTEVSQTAGVRDGGWGWGACAADIDLDGDLDLLNTNGFFGAMAAEFHQDTIRLFRNQGDGTFVESAAADGMADAGQGRSLLCTDFDADGDIDVFVQNSGENLFGSAGTSRLFLNQGPFAGQGQTIRLKQSGSNPDAIGARIVRDAADGSTQLRVIAAGGTFLGSNPAEAHFGWTAAQVQRRLKVVWPDGAAEVFAASGARLRVLTRGSGSDLFVDEFE</sequence>
<dbReference type="Pfam" id="PF07593">
    <property type="entry name" value="UnbV_ASPIC"/>
    <property type="match status" value="1"/>
</dbReference>
<dbReference type="InterPro" id="IPR027039">
    <property type="entry name" value="Crtac1"/>
</dbReference>
<dbReference type="RefSeq" id="WP_106892705.1">
    <property type="nucleotide sequence ID" value="NZ_CP027860.1"/>
</dbReference>
<feature type="chain" id="PRO_5015196436" description="ASPIC/UnbV domain-containing protein" evidence="2">
    <location>
        <begin position="25"/>
        <end position="551"/>
    </location>
</feature>
<organism evidence="4 5">
    <name type="scientific">Ahniella affigens</name>
    <dbReference type="NCBI Taxonomy" id="2021234"/>
    <lineage>
        <taxon>Bacteria</taxon>
        <taxon>Pseudomonadati</taxon>
        <taxon>Pseudomonadota</taxon>
        <taxon>Gammaproteobacteria</taxon>
        <taxon>Lysobacterales</taxon>
        <taxon>Rhodanobacteraceae</taxon>
        <taxon>Ahniella</taxon>
    </lineage>
</organism>
<dbReference type="AlphaFoldDB" id="A0A2P1PVA3"/>